<feature type="transmembrane region" description="Helical" evidence="10">
    <location>
        <begin position="230"/>
        <end position="250"/>
    </location>
</feature>
<dbReference type="PANTHER" id="PTHR43047">
    <property type="entry name" value="TWO-COMPONENT HISTIDINE PROTEIN KINASE"/>
    <property type="match status" value="1"/>
</dbReference>
<feature type="domain" description="Histidine kinase" evidence="11">
    <location>
        <begin position="461"/>
        <end position="682"/>
    </location>
</feature>
<evidence type="ECO:0000256" key="3">
    <source>
        <dbReference type="ARBA" id="ARBA00012438"/>
    </source>
</evidence>
<evidence type="ECO:0000256" key="6">
    <source>
        <dbReference type="ARBA" id="ARBA00022777"/>
    </source>
</evidence>
<dbReference type="SUPFAM" id="SSF47384">
    <property type="entry name" value="Homodimeric domain of signal transducing histidine kinase"/>
    <property type="match status" value="1"/>
</dbReference>
<dbReference type="InterPro" id="IPR036097">
    <property type="entry name" value="HisK_dim/P_sf"/>
</dbReference>
<dbReference type="Pfam" id="PF07695">
    <property type="entry name" value="7TMR-DISM_7TM"/>
    <property type="match status" value="1"/>
</dbReference>
<dbReference type="EC" id="2.7.13.3" evidence="3"/>
<gene>
    <name evidence="12" type="primary">srrB</name>
    <name evidence="12" type="ORF">CLNEO_24980</name>
</gene>
<keyword evidence="6" id="KW-0418">Kinase</keyword>
<feature type="transmembrane region" description="Helical" evidence="10">
    <location>
        <begin position="377"/>
        <end position="395"/>
    </location>
</feature>
<keyword evidence="13" id="KW-1185">Reference proteome</keyword>
<keyword evidence="5 12" id="KW-0808">Transferase</keyword>
<feature type="transmembrane region" description="Helical" evidence="10">
    <location>
        <begin position="318"/>
        <end position="341"/>
    </location>
</feature>
<dbReference type="CDD" id="cd00082">
    <property type="entry name" value="HisKA"/>
    <property type="match status" value="1"/>
</dbReference>
<feature type="coiled-coil region" evidence="9">
    <location>
        <begin position="427"/>
        <end position="454"/>
    </location>
</feature>
<comment type="caution">
    <text evidence="12">The sequence shown here is derived from an EMBL/GenBank/DDBJ whole genome shotgun (WGS) entry which is preliminary data.</text>
</comment>
<dbReference type="SUPFAM" id="SSF55874">
    <property type="entry name" value="ATPase domain of HSP90 chaperone/DNA topoisomerase II/histidine kinase"/>
    <property type="match status" value="1"/>
</dbReference>
<reference evidence="12 13" key="1">
    <citation type="submission" date="2016-01" db="EMBL/GenBank/DDBJ databases">
        <title>Genome sequence of Clostridium neopropionicum X4, DSM-3847.</title>
        <authorList>
            <person name="Poehlein A."/>
            <person name="Beck M.H."/>
            <person name="Bengelsdorf F.R."/>
            <person name="Daniel R."/>
            <person name="Duerre P."/>
        </authorList>
    </citation>
    <scope>NUCLEOTIDE SEQUENCE [LARGE SCALE GENOMIC DNA]</scope>
    <source>
        <strain evidence="12 13">DSM-3847</strain>
    </source>
</reference>
<evidence type="ECO:0000256" key="8">
    <source>
        <dbReference type="ARBA" id="ARBA00023136"/>
    </source>
</evidence>
<sequence length="683" mass="76000">MIFLNHEKVSKKNDRLKEVLCIKNIIYKHKLLSILLAALFTTGVLMALVSLTWFPGAVPKSITVTEQNGIYDLSNITDLEKTVIKLAPVTTYYPNTYLMPANENTSVPESVDQFESIPAQYLSQRFILNLPDNSDTYALTFTLSGRHAMRVYVNGRLAGQTGKPGTTKLNTEVWENNITVDAAAEDGKMEIILHSAQFYHAKRGASLAELSLNKSGTVPDVFTFHRIKGMAVMGALLCAAVLLLGIYLILSRTRATLYFALACVVMALRECLQSQAWTYFLIHGNLSFMLEYLSVVLLTIFLSLYLGQFAIGKFLRVVQYTAILGSCIYGACILFGDSIFYTQVLKYYQILLVLCIVPGITVLFFKMRNPIKEQAAAMYGIAVFYLAAISDIVMYSDVLGDHTNTPISETAMLVFVLAQTVSLFQMNNRVLGEAKEAEQKLEVEKTALEDLNRLKTEFLGNVSHELKTPLTVMSGYAQTTKQLAGQPDTLDKGEVSRRMTLISSEAERLSLMVGQVLDVTRMEEGRMVMEPVRCYVDEIIHAAIETHYPILNKNRNRLDIRIEGGLPAVHADPARISQVVVNLISNAVRFTADGVITISVRKEYDKILICVSDTGIGIATERILHIFERYSKKQKSGGGQDTGTGLGLYICKHIVEHHGGEIWIESEKGHGTSVFFNLPVHQD</sequence>
<dbReference type="AlphaFoldDB" id="A0A136WCV5"/>
<organism evidence="12 13">
    <name type="scientific">Anaerotignum neopropionicum</name>
    <dbReference type="NCBI Taxonomy" id="36847"/>
    <lineage>
        <taxon>Bacteria</taxon>
        <taxon>Bacillati</taxon>
        <taxon>Bacillota</taxon>
        <taxon>Clostridia</taxon>
        <taxon>Lachnospirales</taxon>
        <taxon>Anaerotignaceae</taxon>
        <taxon>Anaerotignum</taxon>
    </lineage>
</organism>
<dbReference type="SMART" id="SM00388">
    <property type="entry name" value="HisKA"/>
    <property type="match status" value="1"/>
</dbReference>
<feature type="transmembrane region" description="Helical" evidence="10">
    <location>
        <begin position="31"/>
        <end position="54"/>
    </location>
</feature>
<dbReference type="PRINTS" id="PR00344">
    <property type="entry name" value="BCTRLSENSOR"/>
</dbReference>
<dbReference type="STRING" id="36847.CLNEO_24980"/>
<dbReference type="GO" id="GO:0000155">
    <property type="term" value="F:phosphorelay sensor kinase activity"/>
    <property type="evidence" value="ECO:0007669"/>
    <property type="project" value="InterPro"/>
</dbReference>
<feature type="transmembrane region" description="Helical" evidence="10">
    <location>
        <begin position="257"/>
        <end position="280"/>
    </location>
</feature>
<dbReference type="Gene3D" id="1.10.287.130">
    <property type="match status" value="1"/>
</dbReference>
<accession>A0A136WCV5</accession>
<evidence type="ECO:0000313" key="13">
    <source>
        <dbReference type="Proteomes" id="UP000070539"/>
    </source>
</evidence>
<keyword evidence="4" id="KW-0597">Phosphoprotein</keyword>
<evidence type="ECO:0000259" key="11">
    <source>
        <dbReference type="PROSITE" id="PS50109"/>
    </source>
</evidence>
<keyword evidence="8 10" id="KW-0472">Membrane</keyword>
<evidence type="ECO:0000256" key="2">
    <source>
        <dbReference type="ARBA" id="ARBA00004370"/>
    </source>
</evidence>
<dbReference type="Gene3D" id="3.30.565.10">
    <property type="entry name" value="Histidine kinase-like ATPase, C-terminal domain"/>
    <property type="match status" value="1"/>
</dbReference>
<dbReference type="GO" id="GO:0005886">
    <property type="term" value="C:plasma membrane"/>
    <property type="evidence" value="ECO:0007669"/>
    <property type="project" value="TreeGrafter"/>
</dbReference>
<evidence type="ECO:0000256" key="10">
    <source>
        <dbReference type="SAM" id="Phobius"/>
    </source>
</evidence>
<dbReference type="InterPro" id="IPR003661">
    <property type="entry name" value="HisK_dim/P_dom"/>
</dbReference>
<dbReference type="InterPro" id="IPR036890">
    <property type="entry name" value="HATPase_C_sf"/>
</dbReference>
<keyword evidence="7" id="KW-0902">Two-component regulatory system</keyword>
<protein>
    <recommendedName>
        <fullName evidence="3">histidine kinase</fullName>
        <ecNumber evidence="3">2.7.13.3</ecNumber>
    </recommendedName>
</protein>
<keyword evidence="10" id="KW-0812">Transmembrane</keyword>
<evidence type="ECO:0000256" key="9">
    <source>
        <dbReference type="SAM" id="Coils"/>
    </source>
</evidence>
<comment type="catalytic activity">
    <reaction evidence="1">
        <text>ATP + protein L-histidine = ADP + protein N-phospho-L-histidine.</text>
        <dbReference type="EC" id="2.7.13.3"/>
    </reaction>
</comment>
<dbReference type="InterPro" id="IPR004358">
    <property type="entry name" value="Sig_transdc_His_kin-like_C"/>
</dbReference>
<dbReference type="InterPro" id="IPR005467">
    <property type="entry name" value="His_kinase_dom"/>
</dbReference>
<keyword evidence="9" id="KW-0175">Coiled coil</keyword>
<dbReference type="Proteomes" id="UP000070539">
    <property type="component" value="Unassembled WGS sequence"/>
</dbReference>
<dbReference type="SMART" id="SM00387">
    <property type="entry name" value="HATPase_c"/>
    <property type="match status" value="1"/>
</dbReference>
<comment type="subcellular location">
    <subcellularLocation>
        <location evidence="2">Membrane</location>
    </subcellularLocation>
</comment>
<dbReference type="EMBL" id="LRVM01000010">
    <property type="protein sequence ID" value="KXL52149.1"/>
    <property type="molecule type" value="Genomic_DNA"/>
</dbReference>
<dbReference type="InterPro" id="IPR011623">
    <property type="entry name" value="7TMR_DISM_rcpt_extracell_dom1"/>
</dbReference>
<proteinExistence type="predicted"/>
<dbReference type="PATRIC" id="fig|36847.3.peg.2922"/>
<dbReference type="Pfam" id="PF00512">
    <property type="entry name" value="HisKA"/>
    <property type="match status" value="1"/>
</dbReference>
<evidence type="ECO:0000256" key="7">
    <source>
        <dbReference type="ARBA" id="ARBA00023012"/>
    </source>
</evidence>
<dbReference type="FunFam" id="3.30.565.10:FF:000006">
    <property type="entry name" value="Sensor histidine kinase WalK"/>
    <property type="match status" value="1"/>
</dbReference>
<keyword evidence="10" id="KW-1133">Transmembrane helix</keyword>
<dbReference type="PROSITE" id="PS50109">
    <property type="entry name" value="HIS_KIN"/>
    <property type="match status" value="1"/>
</dbReference>
<dbReference type="GO" id="GO:0009927">
    <property type="term" value="F:histidine phosphotransfer kinase activity"/>
    <property type="evidence" value="ECO:0007669"/>
    <property type="project" value="TreeGrafter"/>
</dbReference>
<evidence type="ECO:0000313" key="12">
    <source>
        <dbReference type="EMBL" id="KXL52149.1"/>
    </source>
</evidence>
<feature type="transmembrane region" description="Helical" evidence="10">
    <location>
        <begin position="286"/>
        <end position="306"/>
    </location>
</feature>
<evidence type="ECO:0000256" key="5">
    <source>
        <dbReference type="ARBA" id="ARBA00022679"/>
    </source>
</evidence>
<name>A0A136WCV5_9FIRM</name>
<evidence type="ECO:0000256" key="4">
    <source>
        <dbReference type="ARBA" id="ARBA00022553"/>
    </source>
</evidence>
<evidence type="ECO:0000256" key="1">
    <source>
        <dbReference type="ARBA" id="ARBA00000085"/>
    </source>
</evidence>
<feature type="transmembrane region" description="Helical" evidence="10">
    <location>
        <begin position="347"/>
        <end position="365"/>
    </location>
</feature>
<dbReference type="Pfam" id="PF02518">
    <property type="entry name" value="HATPase_c"/>
    <property type="match status" value="1"/>
</dbReference>
<dbReference type="FunFam" id="1.10.287.130:FF:000001">
    <property type="entry name" value="Two-component sensor histidine kinase"/>
    <property type="match status" value="1"/>
</dbReference>
<dbReference type="PANTHER" id="PTHR43047:SF72">
    <property type="entry name" value="OSMOSENSING HISTIDINE PROTEIN KINASE SLN1"/>
    <property type="match status" value="1"/>
</dbReference>
<dbReference type="InterPro" id="IPR003594">
    <property type="entry name" value="HATPase_dom"/>
</dbReference>